<feature type="transmembrane region" description="Helical" evidence="6">
    <location>
        <begin position="353"/>
        <end position="372"/>
    </location>
</feature>
<sequence>MLAIGGMRSAGARKAEASLASRTLDQARGTLGQAHASRVREAEVMSVDTASLHALESAPARRSSWLGVVALMFGIFALVTSEFLPASLLSPLAAELGVSDGTAGQAVTATAIIGIVAGPGVGLLFPRLNRRYLMVGLALLAAVSNLLVAVAPEFWMLLAARVLLGVAISGYWSMALAVTARLVPAAHLGRAMMIVNTGVSMATVVAVPLGAFLGAVWGWRAVFLSVAIVALVAAVILFVCLPPVAAAKEAGFRSLVDTLRSPVMIVGLVAVILLAGGHFAGFTYIRLGSAEIPDLTAGGLALLLAIYGAGGFVGNLVAGILADRRLRLALVLMPAILGVAVATFAILPGIVPLAFVAVGLWGFAFGGVPTLVQTWSARVEPDRMEAAGGLVVAGFQTAITLGAALGGLLVDGAGVEATLVSGAVSAVLGGVLLGTVSRGRVRTAADQANGAANSAATGTAQA</sequence>
<protein>
    <submittedName>
        <fullName evidence="8">MFS transporter</fullName>
    </submittedName>
</protein>
<keyword evidence="9" id="KW-1185">Reference proteome</keyword>
<feature type="transmembrane region" description="Helical" evidence="6">
    <location>
        <begin position="417"/>
        <end position="436"/>
    </location>
</feature>
<keyword evidence="5 6" id="KW-0472">Membrane</keyword>
<keyword evidence="4 6" id="KW-1133">Transmembrane helix</keyword>
<feature type="transmembrane region" description="Helical" evidence="6">
    <location>
        <begin position="328"/>
        <end position="347"/>
    </location>
</feature>
<evidence type="ECO:0000256" key="6">
    <source>
        <dbReference type="SAM" id="Phobius"/>
    </source>
</evidence>
<feature type="transmembrane region" description="Helical" evidence="6">
    <location>
        <begin position="297"/>
        <end position="321"/>
    </location>
</feature>
<dbReference type="InterPro" id="IPR036259">
    <property type="entry name" value="MFS_trans_sf"/>
</dbReference>
<gene>
    <name evidence="8" type="ORF">GCM10017584_04190</name>
</gene>
<feature type="transmembrane region" description="Helical" evidence="6">
    <location>
        <begin position="65"/>
        <end position="86"/>
    </location>
</feature>
<dbReference type="Proteomes" id="UP001142372">
    <property type="component" value="Unassembled WGS sequence"/>
</dbReference>
<dbReference type="InterPro" id="IPR020846">
    <property type="entry name" value="MFS_dom"/>
</dbReference>
<dbReference type="EMBL" id="BSEN01000001">
    <property type="protein sequence ID" value="GLJ74846.1"/>
    <property type="molecule type" value="Genomic_DNA"/>
</dbReference>
<feature type="transmembrane region" description="Helical" evidence="6">
    <location>
        <begin position="384"/>
        <end position="405"/>
    </location>
</feature>
<dbReference type="InterPro" id="IPR050189">
    <property type="entry name" value="MFS_Efflux_Transporters"/>
</dbReference>
<dbReference type="SUPFAM" id="SSF103473">
    <property type="entry name" value="MFS general substrate transporter"/>
    <property type="match status" value="1"/>
</dbReference>
<comment type="subcellular location">
    <subcellularLocation>
        <location evidence="1">Cell membrane</location>
        <topology evidence="1">Multi-pass membrane protein</topology>
    </subcellularLocation>
</comment>
<dbReference type="AlphaFoldDB" id="A0A9W6H783"/>
<feature type="domain" description="Major facilitator superfamily (MFS) profile" evidence="7">
    <location>
        <begin position="67"/>
        <end position="440"/>
    </location>
</feature>
<evidence type="ECO:0000256" key="3">
    <source>
        <dbReference type="ARBA" id="ARBA00022692"/>
    </source>
</evidence>
<accession>A0A9W6H783</accession>
<proteinExistence type="predicted"/>
<comment type="caution">
    <text evidence="8">The sequence shown here is derived from an EMBL/GenBank/DDBJ whole genome shotgun (WGS) entry which is preliminary data.</text>
</comment>
<dbReference type="PANTHER" id="PTHR43124:SF5">
    <property type="entry name" value="PURINE RIBONUCLEOSIDE EFFLUX PUMP NEPI"/>
    <property type="match status" value="1"/>
</dbReference>
<keyword evidence="2" id="KW-1003">Cell membrane</keyword>
<feature type="transmembrane region" description="Helical" evidence="6">
    <location>
        <begin position="221"/>
        <end position="241"/>
    </location>
</feature>
<evidence type="ECO:0000259" key="7">
    <source>
        <dbReference type="PROSITE" id="PS50850"/>
    </source>
</evidence>
<feature type="transmembrane region" description="Helical" evidence="6">
    <location>
        <begin position="106"/>
        <end position="125"/>
    </location>
</feature>
<organism evidence="8 9">
    <name type="scientific">Leifsonia poae</name>
    <dbReference type="NCBI Taxonomy" id="110933"/>
    <lineage>
        <taxon>Bacteria</taxon>
        <taxon>Bacillati</taxon>
        <taxon>Actinomycetota</taxon>
        <taxon>Actinomycetes</taxon>
        <taxon>Micrococcales</taxon>
        <taxon>Microbacteriaceae</taxon>
        <taxon>Leifsonia</taxon>
    </lineage>
</organism>
<reference evidence="8" key="2">
    <citation type="submission" date="2023-01" db="EMBL/GenBank/DDBJ databases">
        <authorList>
            <person name="Sun Q."/>
            <person name="Evtushenko L."/>
        </authorList>
    </citation>
    <scope>NUCLEOTIDE SEQUENCE</scope>
    <source>
        <strain evidence="8">VKM Ac-1401</strain>
    </source>
</reference>
<evidence type="ECO:0000313" key="9">
    <source>
        <dbReference type="Proteomes" id="UP001142372"/>
    </source>
</evidence>
<evidence type="ECO:0000256" key="5">
    <source>
        <dbReference type="ARBA" id="ARBA00023136"/>
    </source>
</evidence>
<evidence type="ECO:0000256" key="1">
    <source>
        <dbReference type="ARBA" id="ARBA00004651"/>
    </source>
</evidence>
<feature type="transmembrane region" description="Helical" evidence="6">
    <location>
        <begin position="132"/>
        <end position="152"/>
    </location>
</feature>
<feature type="transmembrane region" description="Helical" evidence="6">
    <location>
        <begin position="191"/>
        <end position="215"/>
    </location>
</feature>
<keyword evidence="3 6" id="KW-0812">Transmembrane</keyword>
<dbReference type="InterPro" id="IPR011701">
    <property type="entry name" value="MFS"/>
</dbReference>
<feature type="transmembrane region" description="Helical" evidence="6">
    <location>
        <begin position="158"/>
        <end position="179"/>
    </location>
</feature>
<dbReference type="PANTHER" id="PTHR43124">
    <property type="entry name" value="PURINE EFFLUX PUMP PBUE"/>
    <property type="match status" value="1"/>
</dbReference>
<dbReference type="GO" id="GO:0022857">
    <property type="term" value="F:transmembrane transporter activity"/>
    <property type="evidence" value="ECO:0007669"/>
    <property type="project" value="InterPro"/>
</dbReference>
<name>A0A9W6H783_9MICO</name>
<dbReference type="Pfam" id="PF07690">
    <property type="entry name" value="MFS_1"/>
    <property type="match status" value="1"/>
</dbReference>
<dbReference type="PROSITE" id="PS50850">
    <property type="entry name" value="MFS"/>
    <property type="match status" value="1"/>
</dbReference>
<evidence type="ECO:0000256" key="4">
    <source>
        <dbReference type="ARBA" id="ARBA00022989"/>
    </source>
</evidence>
<dbReference type="Gene3D" id="1.20.1250.20">
    <property type="entry name" value="MFS general substrate transporter like domains"/>
    <property type="match status" value="1"/>
</dbReference>
<reference evidence="8" key="1">
    <citation type="journal article" date="2014" name="Int. J. Syst. Evol. Microbiol.">
        <title>Complete genome sequence of Corynebacterium casei LMG S-19264T (=DSM 44701T), isolated from a smear-ripened cheese.</title>
        <authorList>
            <consortium name="US DOE Joint Genome Institute (JGI-PGF)"/>
            <person name="Walter F."/>
            <person name="Albersmeier A."/>
            <person name="Kalinowski J."/>
            <person name="Ruckert C."/>
        </authorList>
    </citation>
    <scope>NUCLEOTIDE SEQUENCE</scope>
    <source>
        <strain evidence="8">VKM Ac-1401</strain>
    </source>
</reference>
<evidence type="ECO:0000313" key="8">
    <source>
        <dbReference type="EMBL" id="GLJ74846.1"/>
    </source>
</evidence>
<evidence type="ECO:0000256" key="2">
    <source>
        <dbReference type="ARBA" id="ARBA00022475"/>
    </source>
</evidence>
<dbReference type="GO" id="GO:0005886">
    <property type="term" value="C:plasma membrane"/>
    <property type="evidence" value="ECO:0007669"/>
    <property type="project" value="UniProtKB-SubCell"/>
</dbReference>
<feature type="transmembrane region" description="Helical" evidence="6">
    <location>
        <begin position="262"/>
        <end position="285"/>
    </location>
</feature>
<dbReference type="CDD" id="cd17324">
    <property type="entry name" value="MFS_NepI_like"/>
    <property type="match status" value="1"/>
</dbReference>